<dbReference type="InterPro" id="IPR050111">
    <property type="entry name" value="C-type_lectin/snaclec_domain"/>
</dbReference>
<dbReference type="Gene3D" id="3.10.100.10">
    <property type="entry name" value="Mannose-Binding Protein A, subunit A"/>
    <property type="match status" value="1"/>
</dbReference>
<dbReference type="InterPro" id="IPR033989">
    <property type="entry name" value="CD209-like_CTLD"/>
</dbReference>
<dbReference type="PROSITE" id="PS00615">
    <property type="entry name" value="C_TYPE_LECTIN_1"/>
    <property type="match status" value="1"/>
</dbReference>
<keyword evidence="4" id="KW-1015">Disulfide bond</keyword>
<feature type="domain" description="C-type lectin" evidence="6">
    <location>
        <begin position="99"/>
        <end position="214"/>
    </location>
</feature>
<feature type="transmembrane region" description="Helical" evidence="5">
    <location>
        <begin position="39"/>
        <end position="61"/>
    </location>
</feature>
<dbReference type="InterPro" id="IPR018378">
    <property type="entry name" value="C-type_lectin_CS"/>
</dbReference>
<evidence type="ECO:0000313" key="8">
    <source>
        <dbReference type="Proteomes" id="UP000694545"/>
    </source>
</evidence>
<dbReference type="SUPFAM" id="SSF56436">
    <property type="entry name" value="C-type lectin-like"/>
    <property type="match status" value="1"/>
</dbReference>
<evidence type="ECO:0000256" key="1">
    <source>
        <dbReference type="ARBA" id="ARBA00004613"/>
    </source>
</evidence>
<proteinExistence type="predicted"/>
<dbReference type="CDD" id="cd03590">
    <property type="entry name" value="CLECT_DC-SIGN_like"/>
    <property type="match status" value="1"/>
</dbReference>
<dbReference type="OMA" id="RDERYWI"/>
<evidence type="ECO:0000256" key="2">
    <source>
        <dbReference type="ARBA" id="ARBA00022525"/>
    </source>
</evidence>
<dbReference type="GO" id="GO:0005576">
    <property type="term" value="C:extracellular region"/>
    <property type="evidence" value="ECO:0007669"/>
    <property type="project" value="UniProtKB-SubCell"/>
</dbReference>
<dbReference type="SMART" id="SM00034">
    <property type="entry name" value="CLECT"/>
    <property type="match status" value="1"/>
</dbReference>
<reference evidence="7" key="1">
    <citation type="submission" date="2025-08" db="UniProtKB">
        <authorList>
            <consortium name="Ensembl"/>
        </authorList>
    </citation>
    <scope>IDENTIFICATION</scope>
</reference>
<organism evidence="7 8">
    <name type="scientific">Varanus komodoensis</name>
    <name type="common">Komodo dragon</name>
    <dbReference type="NCBI Taxonomy" id="61221"/>
    <lineage>
        <taxon>Eukaryota</taxon>
        <taxon>Metazoa</taxon>
        <taxon>Chordata</taxon>
        <taxon>Craniata</taxon>
        <taxon>Vertebrata</taxon>
        <taxon>Euteleostomi</taxon>
        <taxon>Lepidosauria</taxon>
        <taxon>Squamata</taxon>
        <taxon>Bifurcata</taxon>
        <taxon>Unidentata</taxon>
        <taxon>Episquamata</taxon>
        <taxon>Toxicofera</taxon>
        <taxon>Anguimorpha</taxon>
        <taxon>Paleoanguimorpha</taxon>
        <taxon>Varanoidea</taxon>
        <taxon>Varanidae</taxon>
        <taxon>Varanus</taxon>
    </lineage>
</organism>
<dbReference type="Proteomes" id="UP000694545">
    <property type="component" value="Unplaced"/>
</dbReference>
<dbReference type="Ensembl" id="ENSVKKT00000013386.1">
    <property type="protein sequence ID" value="ENSVKKP00000013068.1"/>
    <property type="gene ID" value="ENSVKKG00000009055.1"/>
</dbReference>
<dbReference type="GO" id="GO:0030246">
    <property type="term" value="F:carbohydrate binding"/>
    <property type="evidence" value="ECO:0007669"/>
    <property type="project" value="UniProtKB-KW"/>
</dbReference>
<evidence type="ECO:0000256" key="5">
    <source>
        <dbReference type="SAM" id="Phobius"/>
    </source>
</evidence>
<dbReference type="Pfam" id="PF00059">
    <property type="entry name" value="Lectin_C"/>
    <property type="match status" value="1"/>
</dbReference>
<dbReference type="InterPro" id="IPR016186">
    <property type="entry name" value="C-type_lectin-like/link_sf"/>
</dbReference>
<dbReference type="PROSITE" id="PS50041">
    <property type="entry name" value="C_TYPE_LECTIN_2"/>
    <property type="match status" value="1"/>
</dbReference>
<evidence type="ECO:0000256" key="4">
    <source>
        <dbReference type="ARBA" id="ARBA00023157"/>
    </source>
</evidence>
<keyword evidence="2" id="KW-0964">Secreted</keyword>
<reference evidence="7" key="2">
    <citation type="submission" date="2025-09" db="UniProtKB">
        <authorList>
            <consortium name="Ensembl"/>
        </authorList>
    </citation>
    <scope>IDENTIFICATION</scope>
</reference>
<evidence type="ECO:0000259" key="6">
    <source>
        <dbReference type="PROSITE" id="PS50041"/>
    </source>
</evidence>
<evidence type="ECO:0000313" key="7">
    <source>
        <dbReference type="Ensembl" id="ENSVKKP00000013068.1"/>
    </source>
</evidence>
<name>A0A8D2KWQ0_VARKO</name>
<dbReference type="InterPro" id="IPR001304">
    <property type="entry name" value="C-type_lectin-like"/>
</dbReference>
<keyword evidence="5" id="KW-1133">Transmembrane helix</keyword>
<evidence type="ECO:0000256" key="3">
    <source>
        <dbReference type="ARBA" id="ARBA00022734"/>
    </source>
</evidence>
<accession>A0A8D2KWQ0</accession>
<dbReference type="PANTHER" id="PTHR22803">
    <property type="entry name" value="MANNOSE, PHOSPHOLIPASE, LECTIN RECEPTOR RELATED"/>
    <property type="match status" value="1"/>
</dbReference>
<keyword evidence="5" id="KW-0472">Membrane</keyword>
<sequence length="219" mass="25630">MNPPNQEQEPISSTQSVIQQSWGTCDFSDVHSLSLLTTLYLMLYLVSLMVSANLHNTYLFIPPTPFLRTRYISTNDLFTIQDNEHSHFAFPQSREWEYYDGGCYYFGIQKVNWHAAQSHCEEQNSKLVVIHDEPKQNFIQSQTRDERYWIGLSDVNVEGEWKWIDGTDYRTSYKKWRSGEPNVHGDHGEDCAQIHIAGEWNDVQCNYKSFYICEKPLPS</sequence>
<keyword evidence="3" id="KW-0430">Lectin</keyword>
<comment type="subcellular location">
    <subcellularLocation>
        <location evidence="1">Secreted</location>
    </subcellularLocation>
</comment>
<dbReference type="AlphaFoldDB" id="A0A8D2KWQ0"/>
<keyword evidence="8" id="KW-1185">Reference proteome</keyword>
<protein>
    <recommendedName>
        <fullName evidence="6">C-type lectin domain-containing protein</fullName>
    </recommendedName>
</protein>
<dbReference type="InterPro" id="IPR016187">
    <property type="entry name" value="CTDL_fold"/>
</dbReference>
<keyword evidence="5" id="KW-0812">Transmembrane</keyword>